<comment type="caution">
    <text evidence="3">The sequence shown here is derived from an EMBL/GenBank/DDBJ whole genome shotgun (WGS) entry which is preliminary data.</text>
</comment>
<name>A0A1T0CJ87_9GAMM</name>
<dbReference type="Proteomes" id="UP000191094">
    <property type="component" value="Unassembled WGS sequence"/>
</dbReference>
<dbReference type="OrthoDB" id="9814399at2"/>
<sequence length="127" mass="13837">MKFFTQSAIALATFALTTVVMANDPLADTMWQTFDNGKPKATVQITQSGDTFSGKIIDTNREEGKKFVGTTVFTGLKADGNGKYSGGKITDPENGKTYKMSATLKANTLAVRGHLGPFHRTQNWKKK</sequence>
<dbReference type="PANTHER" id="PTHR36919">
    <property type="entry name" value="BLR1215 PROTEIN"/>
    <property type="match status" value="1"/>
</dbReference>
<feature type="signal peptide" evidence="1">
    <location>
        <begin position="1"/>
        <end position="22"/>
    </location>
</feature>
<evidence type="ECO:0000313" key="3">
    <source>
        <dbReference type="EMBL" id="OOS22418.1"/>
    </source>
</evidence>
<protein>
    <recommendedName>
        <fullName evidence="2">DUF2147 domain-containing protein</fullName>
    </recommendedName>
</protein>
<dbReference type="EMBL" id="MUYT01000003">
    <property type="protein sequence ID" value="OOS22418.1"/>
    <property type="molecule type" value="Genomic_DNA"/>
</dbReference>
<gene>
    <name evidence="3" type="ORF">B0682_02010</name>
</gene>
<dbReference type="RefSeq" id="WP_078306453.1">
    <property type="nucleotide sequence ID" value="NZ_CP147511.1"/>
</dbReference>
<dbReference type="InterPro" id="IPR019223">
    <property type="entry name" value="DUF2147"/>
</dbReference>
<reference evidence="3 4" key="1">
    <citation type="submission" date="2017-02" db="EMBL/GenBank/DDBJ databases">
        <title>Draft genome sequence of Moraxella lincolnii CCUG 9405T type strain.</title>
        <authorList>
            <person name="Salva-Serra F."/>
            <person name="Engstrom-Jakobsson H."/>
            <person name="Thorell K."/>
            <person name="Jaen-Luchoro D."/>
            <person name="Gonzales-Siles L."/>
            <person name="Karlsson R."/>
            <person name="Yazdan S."/>
            <person name="Boulund F."/>
            <person name="Johnning A."/>
            <person name="Engstrand L."/>
            <person name="Kristiansson E."/>
            <person name="Moore E."/>
        </authorList>
    </citation>
    <scope>NUCLEOTIDE SEQUENCE [LARGE SCALE GENOMIC DNA]</scope>
    <source>
        <strain evidence="3 4">CCUG 9405</strain>
    </source>
</reference>
<organism evidence="3 4">
    <name type="scientific">Lwoffella lincolnii</name>
    <dbReference type="NCBI Taxonomy" id="90241"/>
    <lineage>
        <taxon>Bacteria</taxon>
        <taxon>Pseudomonadati</taxon>
        <taxon>Pseudomonadota</taxon>
        <taxon>Gammaproteobacteria</taxon>
        <taxon>Moraxellales</taxon>
        <taxon>Moraxellaceae</taxon>
        <taxon>Lwoffella</taxon>
    </lineage>
</organism>
<accession>A0A1T0CJ87</accession>
<evidence type="ECO:0000313" key="4">
    <source>
        <dbReference type="Proteomes" id="UP000191094"/>
    </source>
</evidence>
<feature type="domain" description="DUF2147" evidence="2">
    <location>
        <begin position="30"/>
        <end position="126"/>
    </location>
</feature>
<dbReference type="Gene3D" id="2.40.128.520">
    <property type="match status" value="1"/>
</dbReference>
<keyword evidence="1" id="KW-0732">Signal</keyword>
<evidence type="ECO:0000259" key="2">
    <source>
        <dbReference type="Pfam" id="PF09917"/>
    </source>
</evidence>
<dbReference type="PANTHER" id="PTHR36919:SF3">
    <property type="entry name" value="BLL5882 PROTEIN"/>
    <property type="match status" value="1"/>
</dbReference>
<feature type="chain" id="PRO_5012233350" description="DUF2147 domain-containing protein" evidence="1">
    <location>
        <begin position="23"/>
        <end position="127"/>
    </location>
</feature>
<proteinExistence type="predicted"/>
<keyword evidence="4" id="KW-1185">Reference proteome</keyword>
<dbReference type="Pfam" id="PF09917">
    <property type="entry name" value="DUF2147"/>
    <property type="match status" value="1"/>
</dbReference>
<dbReference type="AlphaFoldDB" id="A0A1T0CJ87"/>
<evidence type="ECO:0000256" key="1">
    <source>
        <dbReference type="SAM" id="SignalP"/>
    </source>
</evidence>